<dbReference type="InterPro" id="IPR021710">
    <property type="entry name" value="DUF3293"/>
</dbReference>
<dbReference type="KEGG" id="frf:LO80_01100"/>
<organism evidence="1 2">
    <name type="scientific">Candidatus Francisella endociliophora</name>
    <dbReference type="NCBI Taxonomy" id="653937"/>
    <lineage>
        <taxon>Bacteria</taxon>
        <taxon>Pseudomonadati</taxon>
        <taxon>Pseudomonadota</taxon>
        <taxon>Gammaproteobacteria</taxon>
        <taxon>Thiotrichales</taxon>
        <taxon>Francisellaceae</taxon>
        <taxon>Francisella</taxon>
    </lineage>
</organism>
<protein>
    <recommendedName>
        <fullName evidence="3">DUF3293 domain-containing protein</fullName>
    </recommendedName>
</protein>
<evidence type="ECO:0008006" key="3">
    <source>
        <dbReference type="Google" id="ProtNLM"/>
    </source>
</evidence>
<dbReference type="AlphaFoldDB" id="A0A097EMA9"/>
<dbReference type="eggNOG" id="ENOG5033AYA">
    <property type="taxonomic scope" value="Bacteria"/>
</dbReference>
<dbReference type="Proteomes" id="UP000029672">
    <property type="component" value="Chromosome"/>
</dbReference>
<dbReference type="OrthoDB" id="5604578at2"/>
<reference evidence="1 2" key="1">
    <citation type="submission" date="2014-10" db="EMBL/GenBank/DDBJ databases">
        <title>Whole genome sequence of Francisella endociliophora strain FSC1006, isolated from a laboratory culture of the marine ciliate Euplotes raikovi.</title>
        <authorList>
            <person name="Granberg M."/>
            <person name="Backman S."/>
            <person name="Lundmark E."/>
            <person name="Nilsson E."/>
            <person name="Karlsson E."/>
            <person name="Thelaus J."/>
            <person name="Ohrman C."/>
            <person name="Larkeryd A."/>
            <person name="Stenberg P."/>
        </authorList>
    </citation>
    <scope>NUCLEOTIDE SEQUENCE [LARGE SCALE GENOMIC DNA]</scope>
    <source>
        <strain evidence="1 2">FSC1006</strain>
    </source>
</reference>
<evidence type="ECO:0000313" key="2">
    <source>
        <dbReference type="Proteomes" id="UP000029672"/>
    </source>
</evidence>
<dbReference type="Pfam" id="PF11697">
    <property type="entry name" value="DUF3293"/>
    <property type="match status" value="1"/>
</dbReference>
<dbReference type="STRING" id="1547445.LO80_01100"/>
<gene>
    <name evidence="1" type="ORF">LO80_01100</name>
</gene>
<proteinExistence type="predicted"/>
<sequence>MNKVQSQMCDLYFNTLFEVPVKPNKYPTQFAIITAYNPMNKSLSESENISRNKILEKELKQKYDWIYQINGFDKDTKHKENGFMFNAESLDEACNLGEKYSQDAIYFVIDSILYVSKCSKDLREFIKVGGFLARIC</sequence>
<dbReference type="HOGENOM" id="CLU_150686_1_0_6"/>
<accession>A0A097EMA9</accession>
<keyword evidence="2" id="KW-1185">Reference proteome</keyword>
<name>A0A097EMA9_9GAMM</name>
<evidence type="ECO:0000313" key="1">
    <source>
        <dbReference type="EMBL" id="AIT08706.1"/>
    </source>
</evidence>
<dbReference type="EMBL" id="CP009574">
    <property type="protein sequence ID" value="AIT08706.1"/>
    <property type="molecule type" value="Genomic_DNA"/>
</dbReference>
<dbReference type="RefSeq" id="WP_040007766.1">
    <property type="nucleotide sequence ID" value="NZ_CP009574.1"/>
</dbReference>